<dbReference type="GO" id="GO:0004497">
    <property type="term" value="F:monooxygenase activity"/>
    <property type="evidence" value="ECO:0007669"/>
    <property type="project" value="UniProtKB-ARBA"/>
</dbReference>
<evidence type="ECO:0000256" key="13">
    <source>
        <dbReference type="ARBA" id="ARBA00075320"/>
    </source>
</evidence>
<evidence type="ECO:0000256" key="1">
    <source>
        <dbReference type="ARBA" id="ARBA00010651"/>
    </source>
</evidence>
<evidence type="ECO:0000256" key="5">
    <source>
        <dbReference type="ARBA" id="ARBA00022982"/>
    </source>
</evidence>
<dbReference type="InterPro" id="IPR036922">
    <property type="entry name" value="Rieske_2Fe-2S_sf"/>
</dbReference>
<comment type="similarity">
    <text evidence="1">Belongs to the Rieske iron-sulfur protein family.</text>
</comment>
<evidence type="ECO:0000313" key="17">
    <source>
        <dbReference type="EMBL" id="MBA4602565.1"/>
    </source>
</evidence>
<dbReference type="GO" id="GO:0046872">
    <property type="term" value="F:metal ion binding"/>
    <property type="evidence" value="ECO:0007669"/>
    <property type="project" value="UniProtKB-KW"/>
</dbReference>
<dbReference type="InterPro" id="IPR017941">
    <property type="entry name" value="Rieske_2Fe-2S"/>
</dbReference>
<feature type="transmembrane region" description="Helical" evidence="15">
    <location>
        <begin position="38"/>
        <end position="59"/>
    </location>
</feature>
<evidence type="ECO:0000256" key="9">
    <source>
        <dbReference type="ARBA" id="ARBA00023157"/>
    </source>
</evidence>
<keyword evidence="4" id="KW-0479">Metal-binding</keyword>
<sequence>MFWKVGVLATKIPARKRLQAGLKEVGENVSRKVSRRQFLTYTLGGTAGFLASGMLFPMVRYAIDPLLKKGEGGQFHDVGLSVDEITETPKQVQFTVHRKDGWYNPPKGEQMTAWVLKLNGEYIAFSPICKHLGCTVNWNSNPQFKNEFFCPCHFGRYKKDGTNVPGTPPSKPLDRYETKVQDGKLLIGPLVKK</sequence>
<dbReference type="PANTHER" id="PTHR10134">
    <property type="entry name" value="CYTOCHROME B-C1 COMPLEX SUBUNIT RIESKE, MITOCHONDRIAL"/>
    <property type="match status" value="1"/>
</dbReference>
<keyword evidence="18" id="KW-1185">Reference proteome</keyword>
<evidence type="ECO:0000256" key="14">
    <source>
        <dbReference type="ARBA" id="ARBA00076330"/>
    </source>
</evidence>
<dbReference type="FunFam" id="2.102.10.10:FF:000006">
    <property type="entry name" value="Menaquinol-cytochrome c reductase, iron-sulfur subunit"/>
    <property type="match status" value="1"/>
</dbReference>
<dbReference type="GO" id="GO:0051537">
    <property type="term" value="F:2 iron, 2 sulfur cluster binding"/>
    <property type="evidence" value="ECO:0007669"/>
    <property type="project" value="UniProtKB-KW"/>
</dbReference>
<evidence type="ECO:0000256" key="6">
    <source>
        <dbReference type="ARBA" id="ARBA00023002"/>
    </source>
</evidence>
<keyword evidence="9" id="KW-1015">Disulfide bond</keyword>
<name>A0A7W1XSU6_9BACL</name>
<keyword evidence="5" id="KW-0249">Electron transport</keyword>
<evidence type="ECO:0000256" key="2">
    <source>
        <dbReference type="ARBA" id="ARBA00022448"/>
    </source>
</evidence>
<comment type="caution">
    <text evidence="17">The sequence shown here is derived from an EMBL/GenBank/DDBJ whole genome shotgun (WGS) entry which is preliminary data.</text>
</comment>
<proteinExistence type="inferred from homology"/>
<evidence type="ECO:0000256" key="7">
    <source>
        <dbReference type="ARBA" id="ARBA00023004"/>
    </source>
</evidence>
<dbReference type="CDD" id="cd03467">
    <property type="entry name" value="Rieske"/>
    <property type="match status" value="1"/>
</dbReference>
<keyword evidence="8" id="KW-0411">Iron-sulfur</keyword>
<evidence type="ECO:0000256" key="11">
    <source>
        <dbReference type="ARBA" id="ARBA00064458"/>
    </source>
</evidence>
<dbReference type="Pfam" id="PF00355">
    <property type="entry name" value="Rieske"/>
    <property type="match status" value="1"/>
</dbReference>
<keyword evidence="7" id="KW-0408">Iron</keyword>
<evidence type="ECO:0000256" key="8">
    <source>
        <dbReference type="ARBA" id="ARBA00023014"/>
    </source>
</evidence>
<evidence type="ECO:0000256" key="3">
    <source>
        <dbReference type="ARBA" id="ARBA00022714"/>
    </source>
</evidence>
<keyword evidence="15" id="KW-0812">Transmembrane</keyword>
<dbReference type="Gene3D" id="2.102.10.10">
    <property type="entry name" value="Rieske [2Fe-2S] iron-sulphur domain"/>
    <property type="match status" value="1"/>
</dbReference>
<evidence type="ECO:0000256" key="12">
    <source>
        <dbReference type="ARBA" id="ARBA00067741"/>
    </source>
</evidence>
<evidence type="ECO:0000313" key="18">
    <source>
        <dbReference type="Proteomes" id="UP000538292"/>
    </source>
</evidence>
<evidence type="ECO:0000256" key="15">
    <source>
        <dbReference type="SAM" id="Phobius"/>
    </source>
</evidence>
<comment type="subunit">
    <text evidence="11">The main subunits of the menaquinol:cytochrome c complex are a Rieske-type iron-sulfur protein (QcrA), a cytochrome b (QcrB) and a cytochrome c (QcrC).</text>
</comment>
<evidence type="ECO:0000259" key="16">
    <source>
        <dbReference type="PROSITE" id="PS51296"/>
    </source>
</evidence>
<keyword evidence="3" id="KW-0001">2Fe-2S</keyword>
<protein>
    <recommendedName>
        <fullName evidence="12">Menaquinol:cytochrome c reductase iron-sulfur subunit</fullName>
    </recommendedName>
    <alternativeName>
        <fullName evidence="14">Cytochrome bc complex, iron-sulfur subunit</fullName>
    </alternativeName>
    <alternativeName>
        <fullName evidence="13">Rieske iron-sulfur protein QcrA</fullName>
    </alternativeName>
</protein>
<accession>A0A7W1XSU6</accession>
<dbReference type="GO" id="GO:0016705">
    <property type="term" value="F:oxidoreductase activity, acting on paired donors, with incorporation or reduction of molecular oxygen"/>
    <property type="evidence" value="ECO:0007669"/>
    <property type="project" value="UniProtKB-ARBA"/>
</dbReference>
<dbReference type="Proteomes" id="UP000538292">
    <property type="component" value="Unassembled WGS sequence"/>
</dbReference>
<feature type="domain" description="Rieske" evidence="16">
    <location>
        <begin position="93"/>
        <end position="187"/>
    </location>
</feature>
<evidence type="ECO:0000256" key="4">
    <source>
        <dbReference type="ARBA" id="ARBA00022723"/>
    </source>
</evidence>
<dbReference type="EMBL" id="JACEOL010000031">
    <property type="protein sequence ID" value="MBA4602565.1"/>
    <property type="molecule type" value="Genomic_DNA"/>
</dbReference>
<keyword evidence="15" id="KW-1133">Transmembrane helix</keyword>
<keyword evidence="6" id="KW-0560">Oxidoreductase</keyword>
<reference evidence="17 18" key="1">
    <citation type="submission" date="2020-07" db="EMBL/GenBank/DDBJ databases">
        <title>Thermoactinomyces phylogeny.</title>
        <authorList>
            <person name="Dunlap C."/>
        </authorList>
    </citation>
    <scope>NUCLEOTIDE SEQUENCE [LARGE SCALE GENOMIC DNA]</scope>
    <source>
        <strain evidence="17 18">AMNI-1</strain>
    </source>
</reference>
<organism evidence="17 18">
    <name type="scientific">Thermoactinomyces mirandus</name>
    <dbReference type="NCBI Taxonomy" id="2756294"/>
    <lineage>
        <taxon>Bacteria</taxon>
        <taxon>Bacillati</taxon>
        <taxon>Bacillota</taxon>
        <taxon>Bacilli</taxon>
        <taxon>Bacillales</taxon>
        <taxon>Thermoactinomycetaceae</taxon>
        <taxon>Thermoactinomyces</taxon>
    </lineage>
</organism>
<keyword evidence="2" id="KW-0813">Transport</keyword>
<dbReference type="AlphaFoldDB" id="A0A7W1XSU6"/>
<evidence type="ECO:0000256" key="10">
    <source>
        <dbReference type="ARBA" id="ARBA00055683"/>
    </source>
</evidence>
<comment type="function">
    <text evidence="10">Component of the menaquinol:cytochrome c reductase complex. The Rieske protein is a high potential 2Fe-2S protein.</text>
</comment>
<keyword evidence="15" id="KW-0472">Membrane</keyword>
<gene>
    <name evidence="17" type="ORF">H2C83_09615</name>
</gene>
<dbReference type="PROSITE" id="PS51296">
    <property type="entry name" value="RIESKE"/>
    <property type="match status" value="1"/>
</dbReference>
<dbReference type="InterPro" id="IPR014349">
    <property type="entry name" value="Rieske_Fe-S_prot"/>
</dbReference>
<dbReference type="SUPFAM" id="SSF50022">
    <property type="entry name" value="ISP domain"/>
    <property type="match status" value="1"/>
</dbReference>